<organism evidence="1">
    <name type="scientific">Podoviridae sp. ct9P15</name>
    <dbReference type="NCBI Taxonomy" id="2826543"/>
    <lineage>
        <taxon>Viruses</taxon>
        <taxon>Duplodnaviria</taxon>
        <taxon>Heunggongvirae</taxon>
        <taxon>Uroviricota</taxon>
        <taxon>Caudoviricetes</taxon>
    </lineage>
</organism>
<accession>A0A8S5MFH1</accession>
<protein>
    <submittedName>
        <fullName evidence="1">Uncharacterized protein</fullName>
    </submittedName>
</protein>
<name>A0A8S5MFH1_9CAUD</name>
<evidence type="ECO:0000313" key="1">
    <source>
        <dbReference type="EMBL" id="DAD80970.1"/>
    </source>
</evidence>
<sequence length="211" mass="22232">MAEFASKGLANGVGIPALVLGSLGFLGSANNGNGILGGLFGGNNCAPQMAALGVIAEKDAKIAELTSQKYSDNQDTTLYQATRSENEKLENRLMDYIKPLSQESASNRERVAVLESQMKSNAEIADLREKLVRSELGAKIDTVAQTCGCGIAQLNNAVAGINNTLNQITHLVVPRTAICPEVMERYNSWTAPTAAAPAVQPVTGSINVNRG</sequence>
<proteinExistence type="predicted"/>
<reference evidence="1" key="1">
    <citation type="journal article" date="2021" name="Proc. Natl. Acad. Sci. U.S.A.">
        <title>A Catalog of Tens of Thousands of Viruses from Human Metagenomes Reveals Hidden Associations with Chronic Diseases.</title>
        <authorList>
            <person name="Tisza M.J."/>
            <person name="Buck C.B."/>
        </authorList>
    </citation>
    <scope>NUCLEOTIDE SEQUENCE</scope>
    <source>
        <strain evidence="1">Ct9P15</strain>
    </source>
</reference>
<dbReference type="EMBL" id="BK014892">
    <property type="protein sequence ID" value="DAD80970.1"/>
    <property type="molecule type" value="Genomic_DNA"/>
</dbReference>